<dbReference type="EMBL" id="BFBB01000001">
    <property type="protein sequence ID" value="GBF48558.1"/>
    <property type="molecule type" value="Genomic_DNA"/>
</dbReference>
<dbReference type="PROSITE" id="PS00815">
    <property type="entry name" value="AIPM_HOMOCIT_SYNTH_1"/>
    <property type="match status" value="1"/>
</dbReference>
<dbReference type="Pfam" id="PF00682">
    <property type="entry name" value="HMGL-like"/>
    <property type="match status" value="1"/>
</dbReference>
<dbReference type="InterPro" id="IPR002034">
    <property type="entry name" value="AIPM/Hcit_synth_CS"/>
</dbReference>
<evidence type="ECO:0000256" key="6">
    <source>
        <dbReference type="ARBA" id="ARBA00023304"/>
    </source>
</evidence>
<dbReference type="PANTHER" id="PTHR10277:SF9">
    <property type="entry name" value="2-ISOPROPYLMALATE SYNTHASE 1, CHLOROPLASTIC-RELATED"/>
    <property type="match status" value="1"/>
</dbReference>
<evidence type="ECO:0000313" key="9">
    <source>
        <dbReference type="EMBL" id="GBF48558.1"/>
    </source>
</evidence>
<dbReference type="GO" id="GO:0009098">
    <property type="term" value="P:L-leucine biosynthetic process"/>
    <property type="evidence" value="ECO:0007669"/>
    <property type="project" value="TreeGrafter"/>
</dbReference>
<sequence>MKTKNPNQVWIQDVTLRDGNQALKKPWTFAEKEQVFAALVALQVDGVELGFPSSNELEFRAVAQLAKQAPPEMTVSALSRAKVDEIERTWEAIQFAKNPRLHIVYPVSHFQIHNVLRISEEQVLETIHQSISFARSLAGEGKSIQFSGEHFGDAIENFNFTIEAFQTAIRAGADVINLPNTVERYRPFLFVDMVKRVKEKMPDHITLSVHTHNDLGMATATTVESVFVGANQVEVALNGLGERAGNTNLYETALALHQCGVRSRLNFQKIYPTALLISELSGIPIGEKTPIIGEDIFSHRSGIHQDGVTKTIGQEKGAYRTFRPEFVGRGDAERIDFTNQSGTKAIVHVLQKSGISLDAEKIKIVFQKAKELSGSKGNRSLSAEEILQLASRLFPEENQIPDRIQRSIRKNLESFLTK</sequence>
<evidence type="ECO:0000256" key="2">
    <source>
        <dbReference type="ARBA" id="ARBA00012973"/>
    </source>
</evidence>
<dbReference type="EC" id="2.3.3.13" evidence="2"/>
<keyword evidence="4 7" id="KW-0808">Transferase</keyword>
<dbReference type="Gene3D" id="1.10.238.260">
    <property type="match status" value="1"/>
</dbReference>
<dbReference type="PROSITE" id="PS00816">
    <property type="entry name" value="AIPM_HOMOCIT_SYNTH_2"/>
    <property type="match status" value="1"/>
</dbReference>
<dbReference type="PROSITE" id="PS50991">
    <property type="entry name" value="PYR_CT"/>
    <property type="match status" value="1"/>
</dbReference>
<dbReference type="InterPro" id="IPR013785">
    <property type="entry name" value="Aldolase_TIM"/>
</dbReference>
<dbReference type="AlphaFoldDB" id="A0A2P2DV81"/>
<dbReference type="Pfam" id="PF22615">
    <property type="entry name" value="IPMS_D2"/>
    <property type="match status" value="1"/>
</dbReference>
<dbReference type="Proteomes" id="UP000245133">
    <property type="component" value="Unassembled WGS sequence"/>
</dbReference>
<dbReference type="PANTHER" id="PTHR10277">
    <property type="entry name" value="HOMOCITRATE SYNTHASE-RELATED"/>
    <property type="match status" value="1"/>
</dbReference>
<name>A0A2P2DV81_9LEPT</name>
<keyword evidence="3" id="KW-0028">Amino-acid biosynthesis</keyword>
<gene>
    <name evidence="9" type="primary">leuA</name>
    <name evidence="9" type="ORF">LPTSP4_00570</name>
</gene>
<organism evidence="9 10">
    <name type="scientific">Leptospira ryugenii</name>
    <dbReference type="NCBI Taxonomy" id="1917863"/>
    <lineage>
        <taxon>Bacteria</taxon>
        <taxon>Pseudomonadati</taxon>
        <taxon>Spirochaetota</taxon>
        <taxon>Spirochaetia</taxon>
        <taxon>Leptospirales</taxon>
        <taxon>Leptospiraceae</taxon>
        <taxon>Leptospira</taxon>
    </lineage>
</organism>
<dbReference type="RefSeq" id="WP_108972489.1">
    <property type="nucleotide sequence ID" value="NZ_BFBB01000001.1"/>
</dbReference>
<evidence type="ECO:0000256" key="7">
    <source>
        <dbReference type="RuleBase" id="RU003523"/>
    </source>
</evidence>
<comment type="caution">
    <text evidence="9">The sequence shown here is derived from an EMBL/GenBank/DDBJ whole genome shotgun (WGS) entry which is preliminary data.</text>
</comment>
<evidence type="ECO:0000256" key="3">
    <source>
        <dbReference type="ARBA" id="ARBA00022605"/>
    </source>
</evidence>
<evidence type="ECO:0000259" key="8">
    <source>
        <dbReference type="PROSITE" id="PS50991"/>
    </source>
</evidence>
<protein>
    <recommendedName>
        <fullName evidence="2">2-isopropylmalate synthase</fullName>
        <ecNumber evidence="2">2.3.3.13</ecNumber>
    </recommendedName>
</protein>
<dbReference type="SUPFAM" id="SSF51569">
    <property type="entry name" value="Aldolase"/>
    <property type="match status" value="1"/>
</dbReference>
<feature type="domain" description="Pyruvate carboxyltransferase" evidence="8">
    <location>
        <begin position="9"/>
        <end position="271"/>
    </location>
</feature>
<comment type="pathway">
    <text evidence="1">Amino-acid biosynthesis; L-leucine biosynthesis; L-leucine from 3-methyl-2-oxobutanoate: step 1/4.</text>
</comment>
<evidence type="ECO:0000313" key="10">
    <source>
        <dbReference type="Proteomes" id="UP000245133"/>
    </source>
</evidence>
<reference evidence="9 10" key="1">
    <citation type="submission" date="2018-02" db="EMBL/GenBank/DDBJ databases">
        <title>Novel Leptospira species isolated from soil and water in Japan.</title>
        <authorList>
            <person name="Nakao R."/>
            <person name="Masuzawa T."/>
        </authorList>
    </citation>
    <scope>NUCLEOTIDE SEQUENCE [LARGE SCALE GENOMIC DNA]</scope>
    <source>
        <strain evidence="9 10">YH101</strain>
    </source>
</reference>
<comment type="similarity">
    <text evidence="7">Belongs to the alpha-IPM synthase/homocitrate synthase family.</text>
</comment>
<dbReference type="InterPro" id="IPR000891">
    <property type="entry name" value="PYR_CT"/>
</dbReference>
<evidence type="ECO:0000256" key="5">
    <source>
        <dbReference type="ARBA" id="ARBA00023211"/>
    </source>
</evidence>
<keyword evidence="6" id="KW-0100">Branched-chain amino acid biosynthesis</keyword>
<keyword evidence="10" id="KW-1185">Reference proteome</keyword>
<dbReference type="GO" id="GO:0003852">
    <property type="term" value="F:2-isopropylmalate synthase activity"/>
    <property type="evidence" value="ECO:0007669"/>
    <property type="project" value="UniProtKB-EC"/>
</dbReference>
<accession>A0A2P2DV81</accession>
<dbReference type="Gene3D" id="3.20.20.70">
    <property type="entry name" value="Aldolase class I"/>
    <property type="match status" value="1"/>
</dbReference>
<keyword evidence="5" id="KW-0464">Manganese</keyword>
<evidence type="ECO:0000256" key="4">
    <source>
        <dbReference type="ARBA" id="ARBA00022679"/>
    </source>
</evidence>
<evidence type="ECO:0000256" key="1">
    <source>
        <dbReference type="ARBA" id="ARBA00004689"/>
    </source>
</evidence>
<dbReference type="InterPro" id="IPR054692">
    <property type="entry name" value="LeuA-like_post-cat"/>
</dbReference>
<proteinExistence type="inferred from homology"/>
<dbReference type="InterPro" id="IPR054901">
    <property type="entry name" value="IPMS_Lepto"/>
</dbReference>
<dbReference type="InterPro" id="IPR050073">
    <property type="entry name" value="2-IPM_HCS-like"/>
</dbReference>
<dbReference type="NCBIfam" id="NF042434">
    <property type="entry name" value="IPMS_Lepto"/>
    <property type="match status" value="1"/>
</dbReference>
<dbReference type="OrthoDB" id="9804858at2"/>